<accession>A0A5J4VQ11</accession>
<gene>
    <name evidence="1" type="ORF">EZS28_019727</name>
</gene>
<organism evidence="1 2">
    <name type="scientific">Streblomastix strix</name>
    <dbReference type="NCBI Taxonomy" id="222440"/>
    <lineage>
        <taxon>Eukaryota</taxon>
        <taxon>Metamonada</taxon>
        <taxon>Preaxostyla</taxon>
        <taxon>Oxymonadida</taxon>
        <taxon>Streblomastigidae</taxon>
        <taxon>Streblomastix</taxon>
    </lineage>
</organism>
<evidence type="ECO:0000313" key="2">
    <source>
        <dbReference type="Proteomes" id="UP000324800"/>
    </source>
</evidence>
<dbReference type="AlphaFoldDB" id="A0A5J4VQ11"/>
<reference evidence="1 2" key="1">
    <citation type="submission" date="2019-03" db="EMBL/GenBank/DDBJ databases">
        <title>Single cell metagenomics reveals metabolic interactions within the superorganism composed of flagellate Streblomastix strix and complex community of Bacteroidetes bacteria on its surface.</title>
        <authorList>
            <person name="Treitli S.C."/>
            <person name="Kolisko M."/>
            <person name="Husnik F."/>
            <person name="Keeling P."/>
            <person name="Hampl V."/>
        </authorList>
    </citation>
    <scope>NUCLEOTIDE SEQUENCE [LARGE SCALE GENOMIC DNA]</scope>
    <source>
        <strain evidence="1">ST1C</strain>
    </source>
</reference>
<comment type="caution">
    <text evidence="1">The sequence shown here is derived from an EMBL/GenBank/DDBJ whole genome shotgun (WGS) entry which is preliminary data.</text>
</comment>
<dbReference type="Gene3D" id="2.60.120.920">
    <property type="match status" value="1"/>
</dbReference>
<protein>
    <submittedName>
        <fullName evidence="1">Uncharacterized protein</fullName>
    </submittedName>
</protein>
<dbReference type="InterPro" id="IPR043136">
    <property type="entry name" value="B30.2/SPRY_sf"/>
</dbReference>
<proteinExistence type="predicted"/>
<name>A0A5J4VQ11_9EUKA</name>
<dbReference type="Proteomes" id="UP000324800">
    <property type="component" value="Unassembled WGS sequence"/>
</dbReference>
<dbReference type="EMBL" id="SNRW01005601">
    <property type="protein sequence ID" value="KAA6384748.1"/>
    <property type="molecule type" value="Genomic_DNA"/>
</dbReference>
<sequence>MDHISEYNVGGGLLGLGPDILLEILSEITHLDDVRQFLILCKKIFKLQTHQRFLKMIQQTFQIAKQFIFKKGIEGRVDKNKFIHSKNDDWCTIAVNPIINEGIASIEIIFNNTGYMGRCIGIADASCSFAAGKGPWEAGNQEKTVRYWDDGYIDHITKGIDGNQSYKDGQRIAVEVDMTIVPRRATFFVEGVEQSNCVIGIPEAIRFWACIFNSFSSFNVSKFERLIKSSAKGEAGSKGLEYGKEWK</sequence>
<evidence type="ECO:0000313" key="1">
    <source>
        <dbReference type="EMBL" id="KAA6384748.1"/>
    </source>
</evidence>